<feature type="non-terminal residue" evidence="2">
    <location>
        <position position="1"/>
    </location>
</feature>
<dbReference type="AlphaFoldDB" id="A0AA39YLQ2"/>
<dbReference type="PANTHER" id="PTHR36440:SF1">
    <property type="entry name" value="PUTATIVE (AFU_ORTHOLOGUE AFUA_8G07350)-RELATED"/>
    <property type="match status" value="1"/>
</dbReference>
<evidence type="ECO:0000313" key="3">
    <source>
        <dbReference type="Proteomes" id="UP001174936"/>
    </source>
</evidence>
<dbReference type="InterPro" id="IPR053146">
    <property type="entry name" value="QDO-like"/>
</dbReference>
<proteinExistence type="predicted"/>
<dbReference type="PANTHER" id="PTHR36440">
    <property type="entry name" value="PUTATIVE (AFU_ORTHOLOGUE AFUA_8G07350)-RELATED"/>
    <property type="match status" value="1"/>
</dbReference>
<feature type="non-terminal residue" evidence="2">
    <location>
        <position position="351"/>
    </location>
</feature>
<dbReference type="CDD" id="cd02215">
    <property type="entry name" value="cupin_QDO_N_C"/>
    <property type="match status" value="1"/>
</dbReference>
<dbReference type="SUPFAM" id="SSF51182">
    <property type="entry name" value="RmlC-like cupins"/>
    <property type="match status" value="1"/>
</dbReference>
<name>A0AA39YLQ2_9PEZI</name>
<protein>
    <submittedName>
        <fullName evidence="2">RmlC-like cupin domain-containing protein</fullName>
    </submittedName>
</protein>
<accession>A0AA39YLQ2</accession>
<dbReference type="InterPro" id="IPR013096">
    <property type="entry name" value="Cupin_2"/>
</dbReference>
<gene>
    <name evidence="2" type="ORF">B0T16DRAFT_308865</name>
</gene>
<dbReference type="InterPro" id="IPR011051">
    <property type="entry name" value="RmlC_Cupin_sf"/>
</dbReference>
<dbReference type="Pfam" id="PF07883">
    <property type="entry name" value="Cupin_2"/>
    <property type="match status" value="1"/>
</dbReference>
<dbReference type="Gene3D" id="2.60.120.10">
    <property type="entry name" value="Jelly Rolls"/>
    <property type="match status" value="2"/>
</dbReference>
<dbReference type="EMBL" id="JAULSV010000001">
    <property type="protein sequence ID" value="KAK0654899.1"/>
    <property type="molecule type" value="Genomic_DNA"/>
</dbReference>
<keyword evidence="3" id="KW-1185">Reference proteome</keyword>
<reference evidence="2" key="1">
    <citation type="submission" date="2023-06" db="EMBL/GenBank/DDBJ databases">
        <title>Genome-scale phylogeny and comparative genomics of the fungal order Sordariales.</title>
        <authorList>
            <consortium name="Lawrence Berkeley National Laboratory"/>
            <person name="Hensen N."/>
            <person name="Bonometti L."/>
            <person name="Westerberg I."/>
            <person name="Brannstrom I.O."/>
            <person name="Guillou S."/>
            <person name="Cros-Aarteil S."/>
            <person name="Calhoun S."/>
            <person name="Haridas S."/>
            <person name="Kuo A."/>
            <person name="Mondo S."/>
            <person name="Pangilinan J."/>
            <person name="Riley R."/>
            <person name="Labutti K."/>
            <person name="Andreopoulos B."/>
            <person name="Lipzen A."/>
            <person name="Chen C."/>
            <person name="Yanf M."/>
            <person name="Daum C."/>
            <person name="Ng V."/>
            <person name="Clum A."/>
            <person name="Steindorff A."/>
            <person name="Ohm R."/>
            <person name="Martin F."/>
            <person name="Silar P."/>
            <person name="Natvig D."/>
            <person name="Lalanne C."/>
            <person name="Gautier V."/>
            <person name="Ament-Velasquez S.L."/>
            <person name="Kruys A."/>
            <person name="Hutchinson M.I."/>
            <person name="Powell A.J."/>
            <person name="Barry K."/>
            <person name="Miller A.N."/>
            <person name="Grigoriev I.V."/>
            <person name="Debuchy R."/>
            <person name="Gladieux P."/>
            <person name="Thoren M.H."/>
            <person name="Johannesson H."/>
        </authorList>
    </citation>
    <scope>NUCLEOTIDE SEQUENCE</scope>
    <source>
        <strain evidence="2">SMH2532-1</strain>
    </source>
</reference>
<dbReference type="Proteomes" id="UP001174936">
    <property type="component" value="Unassembled WGS sequence"/>
</dbReference>
<dbReference type="InterPro" id="IPR014710">
    <property type="entry name" value="RmlC-like_jellyroll"/>
</dbReference>
<feature type="domain" description="Cupin type-2" evidence="1">
    <location>
        <begin position="69"/>
        <end position="116"/>
    </location>
</feature>
<evidence type="ECO:0000259" key="1">
    <source>
        <dbReference type="Pfam" id="PF07883"/>
    </source>
</evidence>
<evidence type="ECO:0000313" key="2">
    <source>
        <dbReference type="EMBL" id="KAK0654899.1"/>
    </source>
</evidence>
<sequence>TIPALTHPPPTRTPYLLPQLHGEALTIPGSKGVFRILTSTAQQTSSSSSSSGTSTIAVFTSGSVAADAPGFHYHNHAHDVFLVTKGFLKLWNGPKCRIMGPGDFAYVPPGVVHNPEPLGPNTETLGLVAPGDWVDFFRKVGEEYRGILVPEGDERDLRGWLGGKMRDVGEVDVHFVRGYEAPEIKEWEEGECVLPAEGEGYFLRADRGPRWMLGGVMSRPFICAAQCGGRFAISSIESSCVYREEPFGGAFLRFVEVDHCFVVMEGELRVLLEGGEWTVVQSGQTVVVSAGRAFKLAFGSRYVRVVSFTNGEGLETVVHKAGATFDGYVLPDEVGKVDEEKFRSTCLDLGV</sequence>
<comment type="caution">
    <text evidence="2">The sequence shown here is derived from an EMBL/GenBank/DDBJ whole genome shotgun (WGS) entry which is preliminary data.</text>
</comment>
<organism evidence="2 3">
    <name type="scientific">Cercophora newfieldiana</name>
    <dbReference type="NCBI Taxonomy" id="92897"/>
    <lineage>
        <taxon>Eukaryota</taxon>
        <taxon>Fungi</taxon>
        <taxon>Dikarya</taxon>
        <taxon>Ascomycota</taxon>
        <taxon>Pezizomycotina</taxon>
        <taxon>Sordariomycetes</taxon>
        <taxon>Sordariomycetidae</taxon>
        <taxon>Sordariales</taxon>
        <taxon>Lasiosphaeriaceae</taxon>
        <taxon>Cercophora</taxon>
    </lineage>
</organism>